<proteinExistence type="predicted"/>
<name>A0A914C452_9BILA</name>
<feature type="transmembrane region" description="Helical" evidence="1">
    <location>
        <begin position="585"/>
        <end position="603"/>
    </location>
</feature>
<evidence type="ECO:0000313" key="3">
    <source>
        <dbReference type="WBParaSite" id="ACRNAN_Path_184.g650.t1"/>
    </source>
</evidence>
<evidence type="ECO:0000256" key="1">
    <source>
        <dbReference type="SAM" id="Phobius"/>
    </source>
</evidence>
<dbReference type="PANTHER" id="PTHR45692">
    <property type="entry name" value="G_PROTEIN_RECEP_F2_4 DOMAIN-CONTAINING PROTEIN"/>
    <property type="match status" value="1"/>
</dbReference>
<sequence>MFAVFEFHYTVANGFINISANFIEGNVTGGILNQTEIFSTDSTDLVYGVVNVVNAICNVGSVCSISLTSTITHHVYILYTIHYASETNYTTSQLPIISLNFTAGQPSYPLSTGCNSINSTRGNDGQHVNINVTDCYCCNEPDTWQNCPNVPEISIGTSTTFTKTSNSVRTTTGLGISNATITTTFMPTSIPDSLIINCTNPTNPFIINYCNLNHSHSSPGDIANNVTLSINPNNLTGYDVFVISQIMYIITNRTGLKQNVNVILAASEEVFESSNNGELGSTNRILTSVHNLMYNSPSNINFLNGTHVGLAGFELNCSIAESDTLMGDTGSNFLILNPNSDVEAMISIPTNVACYGKDSSRLTYSIYRNTKLFVGNSTHKVNALWKIPILRSSLQKVWCGDKAPNAIELQNSDDSISSNTQSSSTDRCTNGFWYGDNKVMTGSLLNNASTTDSYAKIQQFTEVNGERQRIVTVKYSKKKITKPLHGTIKLTWWTGFDWSHQTCSFEEDGDYWVSGCDHLTDFTLVVDGVQKDPSLCSTALTTIGYIMNIGSIISLTILNLIFLLHRISFFQHAKLAQFLYGRQNVDTFTLMYNIVLLIFYISFEQIMTWLTHKFVIIGGTLGLPTLLALIFGLAINNFFNRGDNFCWIRPDYIVPGVVLPLTLLVLNGIFCLTIVFLRLFPSICGVKLIKTNTNTLGKKKEYKEKLIALFFMQCTLGIPWILQYLTLFTPSVTAWHYLFTIVNGSQGIILLFIYFYKRVQQYKVTRQEISDITEQDTAITSDTKHKRSSTKETNLFNRLAVRISNGLNGKSKQESEGSNDEATYM</sequence>
<dbReference type="AlphaFoldDB" id="A0A914C452"/>
<evidence type="ECO:0000313" key="2">
    <source>
        <dbReference type="Proteomes" id="UP000887540"/>
    </source>
</evidence>
<dbReference type="Proteomes" id="UP000887540">
    <property type="component" value="Unplaced"/>
</dbReference>
<dbReference type="PANTHER" id="PTHR45692:SF1">
    <property type="entry name" value="G-PROTEIN COUPLED RECEPTORS FAMILY 2 PROFILE 2 DOMAIN-CONTAINING PROTEIN"/>
    <property type="match status" value="1"/>
</dbReference>
<reference evidence="3" key="1">
    <citation type="submission" date="2022-11" db="UniProtKB">
        <authorList>
            <consortium name="WormBaseParasite"/>
        </authorList>
    </citation>
    <scope>IDENTIFICATION</scope>
</reference>
<dbReference type="Gene3D" id="1.20.1070.10">
    <property type="entry name" value="Rhodopsin 7-helix transmembrane proteins"/>
    <property type="match status" value="1"/>
</dbReference>
<accession>A0A914C452</accession>
<keyword evidence="1" id="KW-0472">Membrane</keyword>
<feature type="transmembrane region" description="Helical" evidence="1">
    <location>
        <begin position="734"/>
        <end position="756"/>
    </location>
</feature>
<keyword evidence="1" id="KW-1133">Transmembrane helix</keyword>
<organism evidence="2 3">
    <name type="scientific">Acrobeloides nanus</name>
    <dbReference type="NCBI Taxonomy" id="290746"/>
    <lineage>
        <taxon>Eukaryota</taxon>
        <taxon>Metazoa</taxon>
        <taxon>Ecdysozoa</taxon>
        <taxon>Nematoda</taxon>
        <taxon>Chromadorea</taxon>
        <taxon>Rhabditida</taxon>
        <taxon>Tylenchina</taxon>
        <taxon>Cephalobomorpha</taxon>
        <taxon>Cephaloboidea</taxon>
        <taxon>Cephalobidae</taxon>
        <taxon>Acrobeloides</taxon>
    </lineage>
</organism>
<keyword evidence="2" id="KW-1185">Reference proteome</keyword>
<feature type="transmembrane region" description="Helical" evidence="1">
    <location>
        <begin position="659"/>
        <end position="680"/>
    </location>
</feature>
<dbReference type="WBParaSite" id="ACRNAN_Path_184.g650.t1">
    <property type="protein sequence ID" value="ACRNAN_Path_184.g650.t1"/>
    <property type="gene ID" value="ACRNAN_Path_184.g650"/>
</dbReference>
<feature type="transmembrane region" description="Helical" evidence="1">
    <location>
        <begin position="545"/>
        <end position="565"/>
    </location>
</feature>
<protein>
    <submittedName>
        <fullName evidence="3">Uncharacterized protein</fullName>
    </submittedName>
</protein>
<keyword evidence="1" id="KW-0812">Transmembrane</keyword>
<feature type="transmembrane region" description="Helical" evidence="1">
    <location>
        <begin position="615"/>
        <end position="639"/>
    </location>
</feature>